<keyword evidence="3" id="KW-0067">ATP-binding</keyword>
<feature type="non-terminal residue" evidence="4">
    <location>
        <position position="142"/>
    </location>
</feature>
<dbReference type="Gene3D" id="3.40.50.10420">
    <property type="entry name" value="NagB/RpiA/CoA transferase-like"/>
    <property type="match status" value="1"/>
</dbReference>
<comment type="caution">
    <text evidence="4">The sequence shown here is derived from an EMBL/GenBank/DDBJ whole genome shotgun (WGS) entry which is preliminary data.</text>
</comment>
<dbReference type="GO" id="GO:0005524">
    <property type="term" value="F:ATP binding"/>
    <property type="evidence" value="ECO:0007669"/>
    <property type="project" value="UniProtKB-KW"/>
</dbReference>
<evidence type="ECO:0000256" key="2">
    <source>
        <dbReference type="ARBA" id="ARBA00022741"/>
    </source>
</evidence>
<dbReference type="InterPro" id="IPR002698">
    <property type="entry name" value="FTHF_cligase"/>
</dbReference>
<dbReference type="EMBL" id="AJWY01007961">
    <property type="protein sequence ID" value="EKC62527.1"/>
    <property type="molecule type" value="Genomic_DNA"/>
</dbReference>
<dbReference type="GO" id="GO:0009396">
    <property type="term" value="P:folic acid-containing compound biosynthetic process"/>
    <property type="evidence" value="ECO:0007669"/>
    <property type="project" value="TreeGrafter"/>
</dbReference>
<dbReference type="PIRSF" id="PIRSF006806">
    <property type="entry name" value="FTHF_cligase"/>
    <property type="match status" value="1"/>
</dbReference>
<dbReference type="InterPro" id="IPR037171">
    <property type="entry name" value="NagB/RpiA_transferase-like"/>
</dbReference>
<dbReference type="EC" id="6.3.3.2" evidence="4"/>
<reference evidence="4" key="1">
    <citation type="journal article" date="2013" name="Environ. Microbiol.">
        <title>Microbiota from the distal guts of lean and obese adolescents exhibit partial functional redundancy besides clear differences in community structure.</title>
        <authorList>
            <person name="Ferrer M."/>
            <person name="Ruiz A."/>
            <person name="Lanza F."/>
            <person name="Haange S.B."/>
            <person name="Oberbach A."/>
            <person name="Till H."/>
            <person name="Bargiela R."/>
            <person name="Campoy C."/>
            <person name="Segura M.T."/>
            <person name="Richter M."/>
            <person name="von Bergen M."/>
            <person name="Seifert J."/>
            <person name="Suarez A."/>
        </authorList>
    </citation>
    <scope>NUCLEOTIDE SEQUENCE</scope>
</reference>
<dbReference type="GO" id="GO:0035999">
    <property type="term" value="P:tetrahydrofolate interconversion"/>
    <property type="evidence" value="ECO:0007669"/>
    <property type="project" value="TreeGrafter"/>
</dbReference>
<sequence length="142" mass="16218">MIKDEIREDMRAKRRALSKDEVKIRSDEIRQRLFGVERVKQAKTICTFISAFKEPDTVEIIKELWEQGKKVVVPITDIESGTLSLSYINSMDDMEKGAYGILEPKTVRTADENNIDVILVPGLAFDRNGGRMGFGKGYYDRL</sequence>
<dbReference type="SUPFAM" id="SSF100950">
    <property type="entry name" value="NagB/RpiA/CoA transferase-like"/>
    <property type="match status" value="1"/>
</dbReference>
<organism evidence="4">
    <name type="scientific">human gut metagenome</name>
    <dbReference type="NCBI Taxonomy" id="408170"/>
    <lineage>
        <taxon>unclassified sequences</taxon>
        <taxon>metagenomes</taxon>
        <taxon>organismal metagenomes</taxon>
    </lineage>
</organism>
<protein>
    <submittedName>
        <fullName evidence="4">5-formyltetrahydrofolate cyclo-ligase</fullName>
        <ecNumber evidence="4">6.3.3.2</ecNumber>
    </submittedName>
</protein>
<keyword evidence="4" id="KW-0436">Ligase</keyword>
<dbReference type="PANTHER" id="PTHR23407:SF1">
    <property type="entry name" value="5-FORMYLTETRAHYDROFOLATE CYCLO-LIGASE"/>
    <property type="match status" value="1"/>
</dbReference>
<dbReference type="PANTHER" id="PTHR23407">
    <property type="entry name" value="ATPASE INHIBITOR/5-FORMYLTETRAHYDROFOLATE CYCLO-LIGASE"/>
    <property type="match status" value="1"/>
</dbReference>
<dbReference type="NCBIfam" id="TIGR02727">
    <property type="entry name" value="MTHFS_bact"/>
    <property type="match status" value="1"/>
</dbReference>
<comment type="similarity">
    <text evidence="1">Belongs to the 5-formyltetrahydrofolate cyclo-ligase family.</text>
</comment>
<dbReference type="AlphaFoldDB" id="K1SPE6"/>
<keyword evidence="2" id="KW-0547">Nucleotide-binding</keyword>
<accession>K1SPE6</accession>
<evidence type="ECO:0000256" key="1">
    <source>
        <dbReference type="ARBA" id="ARBA00010638"/>
    </source>
</evidence>
<gene>
    <name evidence="4" type="ORF">LEA_11796</name>
</gene>
<evidence type="ECO:0000256" key="3">
    <source>
        <dbReference type="ARBA" id="ARBA00022840"/>
    </source>
</evidence>
<dbReference type="GO" id="GO:0030272">
    <property type="term" value="F:5-formyltetrahydrofolate cyclo-ligase activity"/>
    <property type="evidence" value="ECO:0007669"/>
    <property type="project" value="UniProtKB-EC"/>
</dbReference>
<dbReference type="InterPro" id="IPR024185">
    <property type="entry name" value="FTHF_cligase-like_sf"/>
</dbReference>
<name>K1SPE6_9ZZZZ</name>
<dbReference type="Pfam" id="PF01812">
    <property type="entry name" value="5-FTHF_cyc-lig"/>
    <property type="match status" value="1"/>
</dbReference>
<evidence type="ECO:0000313" key="4">
    <source>
        <dbReference type="EMBL" id="EKC62527.1"/>
    </source>
</evidence>
<proteinExistence type="inferred from homology"/>